<protein>
    <submittedName>
        <fullName evidence="2">Phox-associated domain</fullName>
    </submittedName>
</protein>
<keyword evidence="3" id="KW-1185">Reference proteome</keyword>
<reference evidence="3" key="1">
    <citation type="journal article" date="2019" name="Curr. Biol.">
        <title>Genome Sequence of Striga asiatica Provides Insight into the Evolution of Plant Parasitism.</title>
        <authorList>
            <person name="Yoshida S."/>
            <person name="Kim S."/>
            <person name="Wafula E.K."/>
            <person name="Tanskanen J."/>
            <person name="Kim Y.M."/>
            <person name="Honaas L."/>
            <person name="Yang Z."/>
            <person name="Spallek T."/>
            <person name="Conn C.E."/>
            <person name="Ichihashi Y."/>
            <person name="Cheong K."/>
            <person name="Cui S."/>
            <person name="Der J.P."/>
            <person name="Gundlach H."/>
            <person name="Jiao Y."/>
            <person name="Hori C."/>
            <person name="Ishida J.K."/>
            <person name="Kasahara H."/>
            <person name="Kiba T."/>
            <person name="Kim M.S."/>
            <person name="Koo N."/>
            <person name="Laohavisit A."/>
            <person name="Lee Y.H."/>
            <person name="Lumba S."/>
            <person name="McCourt P."/>
            <person name="Mortimer J.C."/>
            <person name="Mutuku J.M."/>
            <person name="Nomura T."/>
            <person name="Sasaki-Sekimoto Y."/>
            <person name="Seto Y."/>
            <person name="Wang Y."/>
            <person name="Wakatake T."/>
            <person name="Sakakibara H."/>
            <person name="Demura T."/>
            <person name="Yamaguchi S."/>
            <person name="Yoneyama K."/>
            <person name="Manabe R.I."/>
            <person name="Nelson D.C."/>
            <person name="Schulman A.H."/>
            <person name="Timko M.P."/>
            <person name="dePamphilis C.W."/>
            <person name="Choi D."/>
            <person name="Shirasu K."/>
        </authorList>
    </citation>
    <scope>NUCLEOTIDE SEQUENCE [LARGE SCALE GENOMIC DNA]</scope>
    <source>
        <strain evidence="3">cv. UVA1</strain>
    </source>
</reference>
<sequence length="103" mass="10770">MFNAITNPPLLATEEPPSLPISTSAPCHLRPRHLHPELSQLLSTAASALSPSNRFGNQNLGFAIPPLLSPPEESGGSTNSTPPLNSGILSSSNPEAHRGDSVR</sequence>
<dbReference type="AlphaFoldDB" id="A0A5A7PGM1"/>
<dbReference type="EMBL" id="BKCP01004516">
    <property type="protein sequence ID" value="GER31909.1"/>
    <property type="molecule type" value="Genomic_DNA"/>
</dbReference>
<accession>A0A5A7PGM1</accession>
<gene>
    <name evidence="2" type="ORF">STAS_07947</name>
</gene>
<organism evidence="2 3">
    <name type="scientific">Striga asiatica</name>
    <name type="common">Asiatic witchweed</name>
    <name type="synonym">Buchnera asiatica</name>
    <dbReference type="NCBI Taxonomy" id="4170"/>
    <lineage>
        <taxon>Eukaryota</taxon>
        <taxon>Viridiplantae</taxon>
        <taxon>Streptophyta</taxon>
        <taxon>Embryophyta</taxon>
        <taxon>Tracheophyta</taxon>
        <taxon>Spermatophyta</taxon>
        <taxon>Magnoliopsida</taxon>
        <taxon>eudicotyledons</taxon>
        <taxon>Gunneridae</taxon>
        <taxon>Pentapetalae</taxon>
        <taxon>asterids</taxon>
        <taxon>lamiids</taxon>
        <taxon>Lamiales</taxon>
        <taxon>Orobanchaceae</taxon>
        <taxon>Buchnereae</taxon>
        <taxon>Striga</taxon>
    </lineage>
</organism>
<feature type="compositionally biased region" description="Polar residues" evidence="1">
    <location>
        <begin position="75"/>
        <end position="94"/>
    </location>
</feature>
<name>A0A5A7PGM1_STRAF</name>
<feature type="region of interest" description="Disordered" evidence="1">
    <location>
        <begin position="1"/>
        <end position="28"/>
    </location>
</feature>
<evidence type="ECO:0000256" key="1">
    <source>
        <dbReference type="SAM" id="MobiDB-lite"/>
    </source>
</evidence>
<proteinExistence type="predicted"/>
<dbReference type="Proteomes" id="UP000325081">
    <property type="component" value="Unassembled WGS sequence"/>
</dbReference>
<evidence type="ECO:0000313" key="3">
    <source>
        <dbReference type="Proteomes" id="UP000325081"/>
    </source>
</evidence>
<evidence type="ECO:0000313" key="2">
    <source>
        <dbReference type="EMBL" id="GER31909.1"/>
    </source>
</evidence>
<feature type="region of interest" description="Disordered" evidence="1">
    <location>
        <begin position="63"/>
        <end position="103"/>
    </location>
</feature>
<comment type="caution">
    <text evidence="2">The sequence shown here is derived from an EMBL/GenBank/DDBJ whole genome shotgun (WGS) entry which is preliminary data.</text>
</comment>